<dbReference type="Pfam" id="PF00419">
    <property type="entry name" value="Fimbrial"/>
    <property type="match status" value="1"/>
</dbReference>
<evidence type="ECO:0000256" key="3">
    <source>
        <dbReference type="ARBA" id="ARBA00022729"/>
    </source>
</evidence>
<dbReference type="EMBL" id="DAAHMU010000007">
    <property type="protein sequence ID" value="HAB6635586.1"/>
    <property type="molecule type" value="Genomic_DNA"/>
</dbReference>
<dbReference type="InterPro" id="IPR036937">
    <property type="entry name" value="Adhesion_dom_fimbrial_sf"/>
</dbReference>
<proteinExistence type="inferred from homology"/>
<evidence type="ECO:0000256" key="1">
    <source>
        <dbReference type="ARBA" id="ARBA00004561"/>
    </source>
</evidence>
<comment type="subcellular location">
    <subcellularLocation>
        <location evidence="1">Fimbrium</location>
    </subcellularLocation>
</comment>
<dbReference type="AlphaFoldDB" id="A0A6Y5ZSZ2"/>
<keyword evidence="4" id="KW-0281">Fimbrium</keyword>
<dbReference type="Gene3D" id="2.60.40.1090">
    <property type="entry name" value="Fimbrial-type adhesion domain"/>
    <property type="match status" value="1"/>
</dbReference>
<evidence type="ECO:0000259" key="5">
    <source>
        <dbReference type="Pfam" id="PF00419"/>
    </source>
</evidence>
<evidence type="ECO:0000313" key="6">
    <source>
        <dbReference type="EMBL" id="HAB6635586.1"/>
    </source>
</evidence>
<evidence type="ECO:0000256" key="2">
    <source>
        <dbReference type="ARBA" id="ARBA00006671"/>
    </source>
</evidence>
<keyword evidence="3" id="KW-0732">Signal</keyword>
<gene>
    <name evidence="6" type="ORF">GYI69_003039</name>
</gene>
<dbReference type="GO" id="GO:0043709">
    <property type="term" value="P:cell adhesion involved in single-species biofilm formation"/>
    <property type="evidence" value="ECO:0007669"/>
    <property type="project" value="TreeGrafter"/>
</dbReference>
<protein>
    <submittedName>
        <fullName evidence="6">Fimbrial protein</fullName>
    </submittedName>
</protein>
<comment type="caution">
    <text evidence="6">The sequence shown here is derived from an EMBL/GenBank/DDBJ whole genome shotgun (WGS) entry which is preliminary data.</text>
</comment>
<evidence type="ECO:0000256" key="4">
    <source>
        <dbReference type="ARBA" id="ARBA00023263"/>
    </source>
</evidence>
<dbReference type="PANTHER" id="PTHR33420:SF12">
    <property type="entry name" value="FIMBRIN-LIKE PROTEIN FIMI-RELATED"/>
    <property type="match status" value="1"/>
</dbReference>
<accession>A0A6Y5ZSZ2</accession>
<dbReference type="InterPro" id="IPR050263">
    <property type="entry name" value="Bact_Fimbrial_Adh_Pro"/>
</dbReference>
<dbReference type="NCBIfam" id="NF011835">
    <property type="entry name" value="PRK15307.1"/>
    <property type="match status" value="1"/>
</dbReference>
<name>A0A6Y5ZSZ2_SALET</name>
<dbReference type="PANTHER" id="PTHR33420">
    <property type="entry name" value="FIMBRIAL SUBUNIT ELFA-RELATED"/>
    <property type="match status" value="1"/>
</dbReference>
<dbReference type="SUPFAM" id="SSF49401">
    <property type="entry name" value="Bacterial adhesins"/>
    <property type="match status" value="1"/>
</dbReference>
<comment type="similarity">
    <text evidence="2">Belongs to the fimbrial protein family.</text>
</comment>
<dbReference type="InterPro" id="IPR000259">
    <property type="entry name" value="Adhesion_dom_fimbrial"/>
</dbReference>
<feature type="domain" description="Fimbrial-type adhesion" evidence="5">
    <location>
        <begin position="36"/>
        <end position="204"/>
    </location>
</feature>
<sequence>MDILNVFQKIWRSRFYCNDLSAGSAMAADPDTGTITFHGLVSNNTCKISLDNKIDQDGNDFDITLDTVFVKNFATALGDNSTLGEKQFTLNLSECDNATVKDASAQFNSWGGSSSTSGGLLVPPANLQGAAENVNLVLANNGNGATDLIKIDQTNNTQKATISADGTGDLFYRVAYTQGQKWNADTSPVTAGTVQAQVAFTVIYN</sequence>
<reference evidence="6" key="2">
    <citation type="submission" date="2018-07" db="EMBL/GenBank/DDBJ databases">
        <authorList>
            <consortium name="NCBI Pathogen Detection Project"/>
        </authorList>
    </citation>
    <scope>NUCLEOTIDE SEQUENCE</scope>
    <source>
        <strain evidence="6">SH12-005</strain>
    </source>
</reference>
<dbReference type="GO" id="GO:0009289">
    <property type="term" value="C:pilus"/>
    <property type="evidence" value="ECO:0007669"/>
    <property type="project" value="UniProtKB-SubCell"/>
</dbReference>
<dbReference type="InterPro" id="IPR008966">
    <property type="entry name" value="Adhesion_dom_sf"/>
</dbReference>
<reference evidence="6" key="1">
    <citation type="journal article" date="2018" name="Genome Biol.">
        <title>SKESA: strategic k-mer extension for scrupulous assemblies.</title>
        <authorList>
            <person name="Souvorov A."/>
            <person name="Agarwala R."/>
            <person name="Lipman D.J."/>
        </authorList>
    </citation>
    <scope>NUCLEOTIDE SEQUENCE</scope>
    <source>
        <strain evidence="6">SH12-005</strain>
    </source>
</reference>
<organism evidence="6">
    <name type="scientific">Salmonella enterica subsp. enterica serovar Heidelberg</name>
    <dbReference type="NCBI Taxonomy" id="611"/>
    <lineage>
        <taxon>Bacteria</taxon>
        <taxon>Pseudomonadati</taxon>
        <taxon>Pseudomonadota</taxon>
        <taxon>Gammaproteobacteria</taxon>
        <taxon>Enterobacterales</taxon>
        <taxon>Enterobacteriaceae</taxon>
        <taxon>Salmonella</taxon>
    </lineage>
</organism>